<dbReference type="AlphaFoldDB" id="A0A0C4EEP9"/>
<sequence length="118" mass="13134">MAARFSCFVAIVRRCKIQPVGPRLFVGKFKSRRRAMNTPSGSSGVPSEDAWPESKTESLELAPESQWVRGWSDAVQAQWHTDAAVLIGFEWVVRHCVVACFAPKYLIPAPPDSGILYK</sequence>
<reference evidence="3" key="4">
    <citation type="journal article" date="2015" name="G3 (Bethesda)">
        <title>Genome sequences of three phytopathogenic species of the Magnaporthaceae family of fungi.</title>
        <authorList>
            <person name="Okagaki L.H."/>
            <person name="Nunes C.C."/>
            <person name="Sailsbery J."/>
            <person name="Clay B."/>
            <person name="Brown D."/>
            <person name="John T."/>
            <person name="Oh Y."/>
            <person name="Young N."/>
            <person name="Fitzgerald M."/>
            <person name="Haas B.J."/>
            <person name="Zeng Q."/>
            <person name="Young S."/>
            <person name="Adiconis X."/>
            <person name="Fan L."/>
            <person name="Levin J.Z."/>
            <person name="Mitchell T.K."/>
            <person name="Okubara P.A."/>
            <person name="Farman M.L."/>
            <person name="Kohn L.M."/>
            <person name="Birren B."/>
            <person name="Ma L.-J."/>
            <person name="Dean R.A."/>
        </authorList>
    </citation>
    <scope>NUCLEOTIDE SEQUENCE</scope>
    <source>
        <strain evidence="3">ATCC 64411 / 73-15</strain>
    </source>
</reference>
<dbReference type="EMBL" id="GL876979">
    <property type="protein sequence ID" value="KLU92277.1"/>
    <property type="molecule type" value="Genomic_DNA"/>
</dbReference>
<name>A0A0C4EEP9_MAGP6</name>
<dbReference type="EMBL" id="ADBL01002761">
    <property type="status" value="NOT_ANNOTATED_CDS"/>
    <property type="molecule type" value="Genomic_DNA"/>
</dbReference>
<organism evidence="3 4">
    <name type="scientific">Magnaporthiopsis poae (strain ATCC 64411 / 73-15)</name>
    <name type="common">Kentucky bluegrass fungus</name>
    <name type="synonym">Magnaporthe poae</name>
    <dbReference type="NCBI Taxonomy" id="644358"/>
    <lineage>
        <taxon>Eukaryota</taxon>
        <taxon>Fungi</taxon>
        <taxon>Dikarya</taxon>
        <taxon>Ascomycota</taxon>
        <taxon>Pezizomycotina</taxon>
        <taxon>Sordariomycetes</taxon>
        <taxon>Sordariomycetidae</taxon>
        <taxon>Magnaporthales</taxon>
        <taxon>Magnaporthaceae</taxon>
        <taxon>Magnaporthiopsis</taxon>
    </lineage>
</organism>
<dbReference type="VEuPathDB" id="FungiDB:MAPG_11223"/>
<reference evidence="4" key="2">
    <citation type="submission" date="2010-05" db="EMBL/GenBank/DDBJ databases">
        <title>The genome sequence of Magnaporthe poae strain ATCC 64411.</title>
        <authorList>
            <person name="Ma L.-J."/>
            <person name="Dead R."/>
            <person name="Young S."/>
            <person name="Zeng Q."/>
            <person name="Koehrsen M."/>
            <person name="Alvarado L."/>
            <person name="Berlin A."/>
            <person name="Chapman S.B."/>
            <person name="Chen Z."/>
            <person name="Freedman E."/>
            <person name="Gellesch M."/>
            <person name="Goldberg J."/>
            <person name="Griggs A."/>
            <person name="Gujja S."/>
            <person name="Heilman E.R."/>
            <person name="Heiman D."/>
            <person name="Hepburn T."/>
            <person name="Howarth C."/>
            <person name="Jen D."/>
            <person name="Larson L."/>
            <person name="Mehta T."/>
            <person name="Neiman D."/>
            <person name="Pearson M."/>
            <person name="Roberts A."/>
            <person name="Saif S."/>
            <person name="Shea T."/>
            <person name="Shenoy N."/>
            <person name="Sisk P."/>
            <person name="Stolte C."/>
            <person name="Sykes S."/>
            <person name="Walk T."/>
            <person name="White J."/>
            <person name="Yandava C."/>
            <person name="Haas B."/>
            <person name="Nusbaum C."/>
            <person name="Birren B."/>
        </authorList>
    </citation>
    <scope>NUCLEOTIDE SEQUENCE [LARGE SCALE GENOMIC DNA]</scope>
    <source>
        <strain evidence="4">ATCC 64411 / 73-15</strain>
    </source>
</reference>
<proteinExistence type="predicted"/>
<dbReference type="EnsemblFungi" id="MAPG_11223T0">
    <property type="protein sequence ID" value="MAPG_11223T0"/>
    <property type="gene ID" value="MAPG_11223"/>
</dbReference>
<reference evidence="2" key="3">
    <citation type="submission" date="2011-03" db="EMBL/GenBank/DDBJ databases">
        <title>Annotation of Magnaporthe poae ATCC 64411.</title>
        <authorList>
            <person name="Ma L.-J."/>
            <person name="Dead R."/>
            <person name="Young S.K."/>
            <person name="Zeng Q."/>
            <person name="Gargeya S."/>
            <person name="Fitzgerald M."/>
            <person name="Haas B."/>
            <person name="Abouelleil A."/>
            <person name="Alvarado L."/>
            <person name="Arachchi H.M."/>
            <person name="Berlin A."/>
            <person name="Brown A."/>
            <person name="Chapman S.B."/>
            <person name="Chen Z."/>
            <person name="Dunbar C."/>
            <person name="Freedman E."/>
            <person name="Gearin G."/>
            <person name="Gellesch M."/>
            <person name="Goldberg J."/>
            <person name="Griggs A."/>
            <person name="Gujja S."/>
            <person name="Heiman D."/>
            <person name="Howarth C."/>
            <person name="Larson L."/>
            <person name="Lui A."/>
            <person name="MacDonald P.J.P."/>
            <person name="Mehta T."/>
            <person name="Montmayeur A."/>
            <person name="Murphy C."/>
            <person name="Neiman D."/>
            <person name="Pearson M."/>
            <person name="Priest M."/>
            <person name="Roberts A."/>
            <person name="Saif S."/>
            <person name="Shea T."/>
            <person name="Shenoy N."/>
            <person name="Sisk P."/>
            <person name="Stolte C."/>
            <person name="Sykes S."/>
            <person name="Yandava C."/>
            <person name="Wortman J."/>
            <person name="Nusbaum C."/>
            <person name="Birren B."/>
        </authorList>
    </citation>
    <scope>NUCLEOTIDE SEQUENCE</scope>
    <source>
        <strain evidence="2">ATCC 64411</strain>
    </source>
</reference>
<keyword evidence="4" id="KW-1185">Reference proteome</keyword>
<gene>
    <name evidence="2" type="ORF">MAPG_11223</name>
</gene>
<evidence type="ECO:0000313" key="3">
    <source>
        <dbReference type="EnsemblFungi" id="MAPG_11223T0"/>
    </source>
</evidence>
<accession>A0A0C4EEP9</accession>
<feature type="region of interest" description="Disordered" evidence="1">
    <location>
        <begin position="33"/>
        <end position="55"/>
    </location>
</feature>
<reference evidence="3" key="5">
    <citation type="submission" date="2015-06" db="UniProtKB">
        <authorList>
            <consortium name="EnsemblFungi"/>
        </authorList>
    </citation>
    <scope>IDENTIFICATION</scope>
    <source>
        <strain evidence="3">ATCC 64411</strain>
    </source>
</reference>
<dbReference type="Proteomes" id="UP000011715">
    <property type="component" value="Unassembled WGS sequence"/>
</dbReference>
<protein>
    <submittedName>
        <fullName evidence="2 3">Uncharacterized protein</fullName>
    </submittedName>
</protein>
<evidence type="ECO:0000313" key="2">
    <source>
        <dbReference type="EMBL" id="KLU92277.1"/>
    </source>
</evidence>
<evidence type="ECO:0000313" key="4">
    <source>
        <dbReference type="Proteomes" id="UP000011715"/>
    </source>
</evidence>
<reference evidence="2" key="1">
    <citation type="submission" date="2010-05" db="EMBL/GenBank/DDBJ databases">
        <title>The Genome Sequence of Magnaporthe poae strain ATCC 64411.</title>
        <authorList>
            <consortium name="The Broad Institute Genome Sequencing Platform"/>
            <consortium name="Broad Institute Genome Sequencing Center for Infectious Disease"/>
            <person name="Ma L.-J."/>
            <person name="Dead R."/>
            <person name="Young S."/>
            <person name="Zeng Q."/>
            <person name="Koehrsen M."/>
            <person name="Alvarado L."/>
            <person name="Berlin A."/>
            <person name="Chapman S.B."/>
            <person name="Chen Z."/>
            <person name="Freedman E."/>
            <person name="Gellesch M."/>
            <person name="Goldberg J."/>
            <person name="Griggs A."/>
            <person name="Gujja S."/>
            <person name="Heilman E.R."/>
            <person name="Heiman D."/>
            <person name="Hepburn T."/>
            <person name="Howarth C."/>
            <person name="Jen D."/>
            <person name="Larson L."/>
            <person name="Mehta T."/>
            <person name="Neiman D."/>
            <person name="Pearson M."/>
            <person name="Roberts A."/>
            <person name="Saif S."/>
            <person name="Shea T."/>
            <person name="Shenoy N."/>
            <person name="Sisk P."/>
            <person name="Stolte C."/>
            <person name="Sykes S."/>
            <person name="Walk T."/>
            <person name="White J."/>
            <person name="Yandava C."/>
            <person name="Haas B."/>
            <person name="Nusbaum C."/>
            <person name="Birren B."/>
        </authorList>
    </citation>
    <scope>NUCLEOTIDE SEQUENCE</scope>
    <source>
        <strain evidence="2">ATCC 64411</strain>
    </source>
</reference>
<evidence type="ECO:0000256" key="1">
    <source>
        <dbReference type="SAM" id="MobiDB-lite"/>
    </source>
</evidence>